<name>A0ACC1S4Y0_9APHY</name>
<comment type="caution">
    <text evidence="1">The sequence shown here is derived from an EMBL/GenBank/DDBJ whole genome shotgun (WGS) entry which is preliminary data.</text>
</comment>
<organism evidence="1 2">
    <name type="scientific">Phlebia brevispora</name>
    <dbReference type="NCBI Taxonomy" id="194682"/>
    <lineage>
        <taxon>Eukaryota</taxon>
        <taxon>Fungi</taxon>
        <taxon>Dikarya</taxon>
        <taxon>Basidiomycota</taxon>
        <taxon>Agaricomycotina</taxon>
        <taxon>Agaricomycetes</taxon>
        <taxon>Polyporales</taxon>
        <taxon>Meruliaceae</taxon>
        <taxon>Phlebia</taxon>
    </lineage>
</organism>
<protein>
    <submittedName>
        <fullName evidence="1">Uncharacterized protein</fullName>
    </submittedName>
</protein>
<dbReference type="EMBL" id="JANHOG010001760">
    <property type="protein sequence ID" value="KAJ3532022.1"/>
    <property type="molecule type" value="Genomic_DNA"/>
</dbReference>
<gene>
    <name evidence="1" type="ORF">NM688_g7488</name>
</gene>
<accession>A0ACC1S4Y0</accession>
<proteinExistence type="predicted"/>
<sequence>MPTGTPFNSFIPPYPVRVDEFTDLAASTIPPALHLLTHTHSDHVAGLSAKSFASAVVCSQDAKEMLLRHEVYTERALHELEMRAEKVRTFQHLKVAPRALEDGTMNHIGSRDLLKVIPLRTPTRFELSANNYMTITALDANHCPGAVMYLIEGAQGAVLHTGDFRAESWYLDCIVKEPALQKYLAVPDMHVDMDLHGGRVPVQVTESLEAIYLDTACLMSAVELPSKAKATSDLVSLMKYYPPTTYFFINSWTWGYEDILKEVARSFQSKIHVDRYKYSVYMRLSDPFLRHIITPDANASRFHACERFDRCECVRVDGRASHTPSGTHVVYVNPVTMGTKKWEEYVVDTRTRLARGEEVHNLLVPLSRHSSLPELRRFVSLFKPKRIVPNTLDPTLAGLDCASLPEMFAGCVSSETDMHSECLKIWIDRGKDVALENLEGAGALEIAQHWVDSGKPRRKLELLHKYLADVQKEYVEVILAGDKASAGSLQSQLREQAQTHLSQSSGSHLVTGEQAAQGVATLSETERAMARIQEIPRLVPAGFFDPPSDEESEDEEDAHAKTAEFLFLTPDSRPAPLQSSSSIRIPSSDGLRPSSPVHPGLATDCSVKTPARCEAVPRPGIPPTPASSRHPDVHATCVPEAGECISPMVVPSAFPGHGDIFQFPQTPKRTGVSLAWPQSPRSSPLEEHLRRDAQLEVDFFGCSPAPNEQALPLSGDPEPSVSRVHWVLPRPRV</sequence>
<reference evidence="1" key="1">
    <citation type="submission" date="2022-07" db="EMBL/GenBank/DDBJ databases">
        <title>Genome Sequence of Phlebia brevispora.</title>
        <authorList>
            <person name="Buettner E."/>
        </authorList>
    </citation>
    <scope>NUCLEOTIDE SEQUENCE</scope>
    <source>
        <strain evidence="1">MPL23</strain>
    </source>
</reference>
<evidence type="ECO:0000313" key="1">
    <source>
        <dbReference type="EMBL" id="KAJ3532022.1"/>
    </source>
</evidence>
<keyword evidence="2" id="KW-1185">Reference proteome</keyword>
<evidence type="ECO:0000313" key="2">
    <source>
        <dbReference type="Proteomes" id="UP001148662"/>
    </source>
</evidence>
<dbReference type="Proteomes" id="UP001148662">
    <property type="component" value="Unassembled WGS sequence"/>
</dbReference>